<evidence type="ECO:0000256" key="1">
    <source>
        <dbReference type="ARBA" id="ARBA00022475"/>
    </source>
</evidence>
<keyword evidence="3 5" id="KW-1133">Transmembrane helix</keyword>
<accession>A0A5N1J5P5</accession>
<evidence type="ECO:0000256" key="3">
    <source>
        <dbReference type="ARBA" id="ARBA00022989"/>
    </source>
</evidence>
<reference evidence="7 8" key="1">
    <citation type="submission" date="2019-09" db="EMBL/GenBank/DDBJ databases">
        <title>Genome sequence of Adhaeribacter sp. M2.</title>
        <authorList>
            <person name="Srinivasan S."/>
        </authorList>
    </citation>
    <scope>NUCLEOTIDE SEQUENCE [LARGE SCALE GENOMIC DNA]</scope>
    <source>
        <strain evidence="7 8">M2</strain>
    </source>
</reference>
<keyword evidence="8" id="KW-1185">Reference proteome</keyword>
<evidence type="ECO:0000256" key="5">
    <source>
        <dbReference type="SAM" id="Phobius"/>
    </source>
</evidence>
<dbReference type="PANTHER" id="PTHR22550">
    <property type="entry name" value="SPORE GERMINATION PROTEIN"/>
    <property type="match status" value="1"/>
</dbReference>
<evidence type="ECO:0000256" key="4">
    <source>
        <dbReference type="ARBA" id="ARBA00023136"/>
    </source>
</evidence>
<dbReference type="RefSeq" id="WP_150902167.1">
    <property type="nucleotide sequence ID" value="NZ_VTWT01000001.1"/>
</dbReference>
<evidence type="ECO:0000259" key="6">
    <source>
        <dbReference type="PROSITE" id="PS50234"/>
    </source>
</evidence>
<keyword evidence="1" id="KW-1003">Cell membrane</keyword>
<sequence>MLQLPDNFPDWFSLNWFSPSTLMGMEWTRPFYLYLILAAPVFFLLFNLLKLRFRRKTDIALFESKPIRQWSSLLRIIPSILFTLAIVLVLAALARPQKTSEQVEQYAEGIDIMLILDTSGSMELKDFRPNRLEAAKKVAEDFINGRFQDRIGIVVFAGDAYSLAPLTTDYDLLRANLQTIKLGMIPNDGTAIGSALAVAVNRMRDSNAKSKVAILISDGENTAGNLDPTIAAKMASAFGIKIYTIGVGADGTVPYGTDVFGNTTYVETRLDETNMREIAQIGNGSFFRAENQNALQDIFKTIDRLEKIPIKETRYRNTQEYYPVYLRFAILFFLAWMFTKNTFLTNALED</sequence>
<dbReference type="PANTHER" id="PTHR22550:SF5">
    <property type="entry name" value="LEUCINE ZIPPER PROTEIN 4"/>
    <property type="match status" value="1"/>
</dbReference>
<organism evidence="7 8">
    <name type="scientific">Adhaeribacter soli</name>
    <dbReference type="NCBI Taxonomy" id="2607655"/>
    <lineage>
        <taxon>Bacteria</taxon>
        <taxon>Pseudomonadati</taxon>
        <taxon>Bacteroidota</taxon>
        <taxon>Cytophagia</taxon>
        <taxon>Cytophagales</taxon>
        <taxon>Hymenobacteraceae</taxon>
        <taxon>Adhaeribacter</taxon>
    </lineage>
</organism>
<dbReference type="CDD" id="cd01467">
    <property type="entry name" value="vWA_BatA_type"/>
    <property type="match status" value="1"/>
</dbReference>
<feature type="domain" description="VWFA" evidence="6">
    <location>
        <begin position="111"/>
        <end position="302"/>
    </location>
</feature>
<feature type="transmembrane region" description="Helical" evidence="5">
    <location>
        <begin position="31"/>
        <end position="51"/>
    </location>
</feature>
<dbReference type="SUPFAM" id="SSF53300">
    <property type="entry name" value="vWA-like"/>
    <property type="match status" value="1"/>
</dbReference>
<evidence type="ECO:0000313" key="8">
    <source>
        <dbReference type="Proteomes" id="UP000326570"/>
    </source>
</evidence>
<dbReference type="SMART" id="SM00327">
    <property type="entry name" value="VWA"/>
    <property type="match status" value="1"/>
</dbReference>
<dbReference type="InterPro" id="IPR050768">
    <property type="entry name" value="UPF0353/GerABKA_families"/>
</dbReference>
<dbReference type="Proteomes" id="UP000326570">
    <property type="component" value="Unassembled WGS sequence"/>
</dbReference>
<protein>
    <submittedName>
        <fullName evidence="7">VWA domain-containing protein</fullName>
    </submittedName>
</protein>
<dbReference type="Gene3D" id="3.40.50.410">
    <property type="entry name" value="von Willebrand factor, type A domain"/>
    <property type="match status" value="1"/>
</dbReference>
<dbReference type="InterPro" id="IPR036465">
    <property type="entry name" value="vWFA_dom_sf"/>
</dbReference>
<gene>
    <name evidence="7" type="ORF">F0P94_02795</name>
</gene>
<evidence type="ECO:0000313" key="7">
    <source>
        <dbReference type="EMBL" id="KAA9346024.1"/>
    </source>
</evidence>
<dbReference type="PROSITE" id="PS50234">
    <property type="entry name" value="VWFA"/>
    <property type="match status" value="1"/>
</dbReference>
<keyword evidence="4 5" id="KW-0472">Membrane</keyword>
<dbReference type="Pfam" id="PF00092">
    <property type="entry name" value="VWA"/>
    <property type="match status" value="1"/>
</dbReference>
<comment type="caution">
    <text evidence="7">The sequence shown here is derived from an EMBL/GenBank/DDBJ whole genome shotgun (WGS) entry which is preliminary data.</text>
</comment>
<dbReference type="AlphaFoldDB" id="A0A5N1J5P5"/>
<proteinExistence type="predicted"/>
<dbReference type="EMBL" id="VTWT01000001">
    <property type="protein sequence ID" value="KAA9346024.1"/>
    <property type="molecule type" value="Genomic_DNA"/>
</dbReference>
<dbReference type="InterPro" id="IPR033881">
    <property type="entry name" value="vWA_BatA_type"/>
</dbReference>
<name>A0A5N1J5P5_9BACT</name>
<feature type="transmembrane region" description="Helical" evidence="5">
    <location>
        <begin position="72"/>
        <end position="94"/>
    </location>
</feature>
<keyword evidence="2 5" id="KW-0812">Transmembrane</keyword>
<dbReference type="InterPro" id="IPR002035">
    <property type="entry name" value="VWF_A"/>
</dbReference>
<evidence type="ECO:0000256" key="2">
    <source>
        <dbReference type="ARBA" id="ARBA00022692"/>
    </source>
</evidence>